<proteinExistence type="predicted"/>
<dbReference type="EnsemblProtists" id="EOD27549">
    <property type="protein sequence ID" value="EOD27549"/>
    <property type="gene ID" value="EMIHUDRAFT_235671"/>
</dbReference>
<dbReference type="GeneID" id="17273094"/>
<dbReference type="KEGG" id="ehx:EMIHUDRAFT_235671"/>
<dbReference type="Proteomes" id="UP000013827">
    <property type="component" value="Unassembled WGS sequence"/>
</dbReference>
<evidence type="ECO:0000313" key="1">
    <source>
        <dbReference type="EnsemblProtists" id="EOD27549"/>
    </source>
</evidence>
<dbReference type="HOGENOM" id="CLU_2351069_0_0_1"/>
<keyword evidence="2" id="KW-1185">Reference proteome</keyword>
<dbReference type="RefSeq" id="XP_005779978.1">
    <property type="nucleotide sequence ID" value="XM_005779921.1"/>
</dbReference>
<protein>
    <submittedName>
        <fullName evidence="1">Uncharacterized protein</fullName>
    </submittedName>
</protein>
<name>A0A0D3JVL4_EMIH1</name>
<organism evidence="1 2">
    <name type="scientific">Emiliania huxleyi (strain CCMP1516)</name>
    <dbReference type="NCBI Taxonomy" id="280463"/>
    <lineage>
        <taxon>Eukaryota</taxon>
        <taxon>Haptista</taxon>
        <taxon>Haptophyta</taxon>
        <taxon>Prymnesiophyceae</taxon>
        <taxon>Isochrysidales</taxon>
        <taxon>Noelaerhabdaceae</taxon>
        <taxon>Emiliania</taxon>
    </lineage>
</organism>
<sequence length="97" mass="10284">MPFDVWALATVARKLGFHCCGRWGPAVLVRLYDATVGSSLASPATSLHGSWLDGSLLSTLPGLDLEAILDDAGRALLESAPRRQSPPRVGVVSREAE</sequence>
<evidence type="ECO:0000313" key="2">
    <source>
        <dbReference type="Proteomes" id="UP000013827"/>
    </source>
</evidence>
<reference evidence="2" key="1">
    <citation type="journal article" date="2013" name="Nature">
        <title>Pan genome of the phytoplankton Emiliania underpins its global distribution.</title>
        <authorList>
            <person name="Read B.A."/>
            <person name="Kegel J."/>
            <person name="Klute M.J."/>
            <person name="Kuo A."/>
            <person name="Lefebvre S.C."/>
            <person name="Maumus F."/>
            <person name="Mayer C."/>
            <person name="Miller J."/>
            <person name="Monier A."/>
            <person name="Salamov A."/>
            <person name="Young J."/>
            <person name="Aguilar M."/>
            <person name="Claverie J.M."/>
            <person name="Frickenhaus S."/>
            <person name="Gonzalez K."/>
            <person name="Herman E.K."/>
            <person name="Lin Y.C."/>
            <person name="Napier J."/>
            <person name="Ogata H."/>
            <person name="Sarno A.F."/>
            <person name="Shmutz J."/>
            <person name="Schroeder D."/>
            <person name="de Vargas C."/>
            <person name="Verret F."/>
            <person name="von Dassow P."/>
            <person name="Valentin K."/>
            <person name="Van de Peer Y."/>
            <person name="Wheeler G."/>
            <person name="Dacks J.B."/>
            <person name="Delwiche C.F."/>
            <person name="Dyhrman S.T."/>
            <person name="Glockner G."/>
            <person name="John U."/>
            <person name="Richards T."/>
            <person name="Worden A.Z."/>
            <person name="Zhang X."/>
            <person name="Grigoriev I.V."/>
            <person name="Allen A.E."/>
            <person name="Bidle K."/>
            <person name="Borodovsky M."/>
            <person name="Bowler C."/>
            <person name="Brownlee C."/>
            <person name="Cock J.M."/>
            <person name="Elias M."/>
            <person name="Gladyshev V.N."/>
            <person name="Groth M."/>
            <person name="Guda C."/>
            <person name="Hadaegh A."/>
            <person name="Iglesias-Rodriguez M.D."/>
            <person name="Jenkins J."/>
            <person name="Jones B.M."/>
            <person name="Lawson T."/>
            <person name="Leese F."/>
            <person name="Lindquist E."/>
            <person name="Lobanov A."/>
            <person name="Lomsadze A."/>
            <person name="Malik S.B."/>
            <person name="Marsh M.E."/>
            <person name="Mackinder L."/>
            <person name="Mock T."/>
            <person name="Mueller-Roeber B."/>
            <person name="Pagarete A."/>
            <person name="Parker M."/>
            <person name="Probert I."/>
            <person name="Quesneville H."/>
            <person name="Raines C."/>
            <person name="Rensing S.A."/>
            <person name="Riano-Pachon D.M."/>
            <person name="Richier S."/>
            <person name="Rokitta S."/>
            <person name="Shiraiwa Y."/>
            <person name="Soanes D.M."/>
            <person name="van der Giezen M."/>
            <person name="Wahlund T.M."/>
            <person name="Williams B."/>
            <person name="Wilson W."/>
            <person name="Wolfe G."/>
            <person name="Wurch L.L."/>
        </authorList>
    </citation>
    <scope>NUCLEOTIDE SEQUENCE</scope>
</reference>
<accession>A0A0D3JVL4</accession>
<reference evidence="1" key="2">
    <citation type="submission" date="2024-10" db="UniProtKB">
        <authorList>
            <consortium name="EnsemblProtists"/>
        </authorList>
    </citation>
    <scope>IDENTIFICATION</scope>
</reference>
<dbReference type="PaxDb" id="2903-EOD27549"/>
<dbReference type="AlphaFoldDB" id="A0A0D3JVL4"/>